<reference evidence="1 3" key="2">
    <citation type="submission" date="2018-11" db="EMBL/GenBank/DDBJ databases">
        <authorList>
            <consortium name="Pathogen Informatics"/>
        </authorList>
    </citation>
    <scope>NUCLEOTIDE SEQUENCE [LARGE SCALE GENOMIC DNA]</scope>
</reference>
<dbReference type="Proteomes" id="UP000038040">
    <property type="component" value="Unplaced"/>
</dbReference>
<dbReference type="WBParaSite" id="DME_0000885701-mRNA-1">
    <property type="protein sequence ID" value="DME_0000885701-mRNA-1"/>
    <property type="gene ID" value="DME_0000885701"/>
</dbReference>
<organism evidence="2 4">
    <name type="scientific">Dracunculus medinensis</name>
    <name type="common">Guinea worm</name>
    <dbReference type="NCBI Taxonomy" id="318479"/>
    <lineage>
        <taxon>Eukaryota</taxon>
        <taxon>Metazoa</taxon>
        <taxon>Ecdysozoa</taxon>
        <taxon>Nematoda</taxon>
        <taxon>Chromadorea</taxon>
        <taxon>Rhabditida</taxon>
        <taxon>Spirurina</taxon>
        <taxon>Dracunculoidea</taxon>
        <taxon>Dracunculidae</taxon>
        <taxon>Dracunculus</taxon>
    </lineage>
</organism>
<evidence type="ECO:0000313" key="3">
    <source>
        <dbReference type="Proteomes" id="UP000274756"/>
    </source>
</evidence>
<keyword evidence="3" id="KW-1185">Reference proteome</keyword>
<proteinExistence type="predicted"/>
<dbReference type="EMBL" id="UYYG01000076">
    <property type="protein sequence ID" value="VDN52744.1"/>
    <property type="molecule type" value="Genomic_DNA"/>
</dbReference>
<dbReference type="SUPFAM" id="SSF54001">
    <property type="entry name" value="Cysteine proteinases"/>
    <property type="match status" value="1"/>
</dbReference>
<accession>A0A158Q619</accession>
<evidence type="ECO:0000313" key="2">
    <source>
        <dbReference type="Proteomes" id="UP000038040"/>
    </source>
</evidence>
<dbReference type="STRING" id="318479.A0A158Q619"/>
<dbReference type="Proteomes" id="UP000274756">
    <property type="component" value="Unassembled WGS sequence"/>
</dbReference>
<evidence type="ECO:0000313" key="1">
    <source>
        <dbReference type="EMBL" id="VDN52744.1"/>
    </source>
</evidence>
<dbReference type="OrthoDB" id="10253408at2759"/>
<gene>
    <name evidence="1" type="ORF">DME_LOCUS2717</name>
</gene>
<dbReference type="InterPro" id="IPR038765">
    <property type="entry name" value="Papain-like_cys_pep_sf"/>
</dbReference>
<protein>
    <submittedName>
        <fullName evidence="4">Pept_C1 domain-containing protein</fullName>
    </submittedName>
</protein>
<evidence type="ECO:0000313" key="4">
    <source>
        <dbReference type="WBParaSite" id="DME_0000885701-mRNA-1"/>
    </source>
</evidence>
<sequence>MPRSCLTISDKKWLQLCGSCWAFSAAGALEGKHRIDCSSKCGNYGCMGLMDQNYQNHSVQYRLAANAVNTGLMKDRLVTKAGQINVHCGYNIIN</sequence>
<dbReference type="AlphaFoldDB" id="A0A158Q619"/>
<reference evidence="4" key="1">
    <citation type="submission" date="2016-04" db="UniProtKB">
        <authorList>
            <consortium name="WormBaseParasite"/>
        </authorList>
    </citation>
    <scope>IDENTIFICATION</scope>
</reference>
<dbReference type="Gene3D" id="3.90.70.10">
    <property type="entry name" value="Cysteine proteinases"/>
    <property type="match status" value="1"/>
</dbReference>
<name>A0A158Q619_DRAME</name>